<proteinExistence type="predicted"/>
<keyword evidence="2" id="KW-0812">Transmembrane</keyword>
<keyword evidence="2" id="KW-1133">Transmembrane helix</keyword>
<feature type="compositionally biased region" description="Polar residues" evidence="1">
    <location>
        <begin position="353"/>
        <end position="363"/>
    </location>
</feature>
<evidence type="ECO:0000313" key="3">
    <source>
        <dbReference type="EMBL" id="KAJ8501813.1"/>
    </source>
</evidence>
<dbReference type="EMBL" id="JAPEVG010000004">
    <property type="protein sequence ID" value="KAJ8501813.1"/>
    <property type="molecule type" value="Genomic_DNA"/>
</dbReference>
<organism evidence="3 4">
    <name type="scientific">Trametes cubensis</name>
    <dbReference type="NCBI Taxonomy" id="1111947"/>
    <lineage>
        <taxon>Eukaryota</taxon>
        <taxon>Fungi</taxon>
        <taxon>Dikarya</taxon>
        <taxon>Basidiomycota</taxon>
        <taxon>Agaricomycotina</taxon>
        <taxon>Agaricomycetes</taxon>
        <taxon>Polyporales</taxon>
        <taxon>Polyporaceae</taxon>
        <taxon>Trametes</taxon>
    </lineage>
</organism>
<keyword evidence="2" id="KW-0472">Membrane</keyword>
<gene>
    <name evidence="3" type="ORF">ONZ51_g394</name>
</gene>
<dbReference type="PRINTS" id="PR01217">
    <property type="entry name" value="PRICHEXTENSN"/>
</dbReference>
<feature type="region of interest" description="Disordered" evidence="1">
    <location>
        <begin position="519"/>
        <end position="589"/>
    </location>
</feature>
<feature type="compositionally biased region" description="Polar residues" evidence="1">
    <location>
        <begin position="375"/>
        <end position="410"/>
    </location>
</feature>
<name>A0AAD7U4V5_9APHY</name>
<dbReference type="Proteomes" id="UP001215151">
    <property type="component" value="Unassembled WGS sequence"/>
</dbReference>
<accession>A0AAD7U4V5</accession>
<sequence length="589" mass="64529">MRGPSHRCIPTTANAQLASIIPLAATYSHSYRFAHTLRLPLGIITYPLSQSLPRFPPNQPFSDAQRGNFEDPVWVQRFNVARALYRPLAAWSVRICLVACLRLKAGFCSGSLWFVGSWSTALTSYPDVLDIVVFVLVRADVDIIRWRPEWGSMAGWHRANRIRRDVICVAVSDISNLAKIILIVATLVLLLIVSATIIARSYVLRRRQRAIIAEAIRNGTYVFPVRPRLARRPKMFQVAITKELEEDVTFRGEKGSRRTSMEKEKRRMSRYDGLAVKWHKMMPVSCRLLKPPQPLSKELPPSPCASPSPHAYVPRLSSFLAITMELARTTSPVPPEPESSRPESTTPTVTESQRPSRPVSMTPSITEVLRPSRPVSMTPTLAESVTRPSRPVSMTPTLSEPRPSFSTTRALSPVPSEKYFVPSGTPTAYAPTPMPEEERVRVAVLIAMPFALAMAEKKASEYGNGTPPALPCMEFGVCEVLLEDALDAEPLLPPPMALKPLLEEAPSAISIPGVVASPAQVGSDSVTSDSAEVPSQEAVEGAQESESPGAMDITEVPIGTHDANRLSGVNGGGGWERAPAFEFMSGRPD</sequence>
<keyword evidence="4" id="KW-1185">Reference proteome</keyword>
<reference evidence="3" key="1">
    <citation type="submission" date="2022-11" db="EMBL/GenBank/DDBJ databases">
        <title>Genome Sequence of Cubamyces cubensis.</title>
        <authorList>
            <person name="Buettner E."/>
        </authorList>
    </citation>
    <scope>NUCLEOTIDE SEQUENCE</scope>
    <source>
        <strain evidence="3">MPL-01</strain>
    </source>
</reference>
<comment type="caution">
    <text evidence="3">The sequence shown here is derived from an EMBL/GenBank/DDBJ whole genome shotgun (WGS) entry which is preliminary data.</text>
</comment>
<feature type="compositionally biased region" description="Polar residues" evidence="1">
    <location>
        <begin position="520"/>
        <end position="530"/>
    </location>
</feature>
<protein>
    <submittedName>
        <fullName evidence="3">Uncharacterized protein</fullName>
    </submittedName>
</protein>
<feature type="transmembrane region" description="Helical" evidence="2">
    <location>
        <begin position="177"/>
        <end position="199"/>
    </location>
</feature>
<feature type="region of interest" description="Disordered" evidence="1">
    <location>
        <begin position="375"/>
        <end position="411"/>
    </location>
</feature>
<dbReference type="AlphaFoldDB" id="A0AAD7U4V5"/>
<evidence type="ECO:0000313" key="4">
    <source>
        <dbReference type="Proteomes" id="UP001215151"/>
    </source>
</evidence>
<evidence type="ECO:0000256" key="1">
    <source>
        <dbReference type="SAM" id="MobiDB-lite"/>
    </source>
</evidence>
<feature type="compositionally biased region" description="Low complexity" evidence="1">
    <location>
        <begin position="342"/>
        <end position="352"/>
    </location>
</feature>
<evidence type="ECO:0000256" key="2">
    <source>
        <dbReference type="SAM" id="Phobius"/>
    </source>
</evidence>
<feature type="region of interest" description="Disordered" evidence="1">
    <location>
        <begin position="329"/>
        <end position="363"/>
    </location>
</feature>